<accession>A0A4Q5M0I0</accession>
<proteinExistence type="predicted"/>
<dbReference type="RefSeq" id="WP_130020824.1">
    <property type="nucleotide sequence ID" value="NZ_SEWF01000012.1"/>
</dbReference>
<dbReference type="EMBL" id="SEWF01000012">
    <property type="protein sequence ID" value="RYU95684.1"/>
    <property type="molecule type" value="Genomic_DNA"/>
</dbReference>
<dbReference type="OrthoDB" id="982357at2"/>
<dbReference type="Pfam" id="PF12669">
    <property type="entry name" value="FeoB_associated"/>
    <property type="match status" value="1"/>
</dbReference>
<keyword evidence="2" id="KW-1185">Reference proteome</keyword>
<sequence length="54" mass="5809">MIETIVIGIVFIGALAYLGNTVRKQFTVKNNAGCAKGCGTCQVDMSKFPTIKEQ</sequence>
<evidence type="ECO:0000313" key="1">
    <source>
        <dbReference type="EMBL" id="RYU95684.1"/>
    </source>
</evidence>
<gene>
    <name evidence="1" type="ORF">EWM59_09985</name>
</gene>
<name>A0A4Q5M0I0_9BACT</name>
<comment type="caution">
    <text evidence="1">The sequence shown here is derived from an EMBL/GenBank/DDBJ whole genome shotgun (WGS) entry which is preliminary data.</text>
</comment>
<organism evidence="1 2">
    <name type="scientific">Emticicia agri</name>
    <dbReference type="NCBI Taxonomy" id="2492393"/>
    <lineage>
        <taxon>Bacteria</taxon>
        <taxon>Pseudomonadati</taxon>
        <taxon>Bacteroidota</taxon>
        <taxon>Cytophagia</taxon>
        <taxon>Cytophagales</taxon>
        <taxon>Leadbetterellaceae</taxon>
        <taxon>Emticicia</taxon>
    </lineage>
</organism>
<dbReference type="AlphaFoldDB" id="A0A4Q5M0I0"/>
<dbReference type="Proteomes" id="UP000293162">
    <property type="component" value="Unassembled WGS sequence"/>
</dbReference>
<protein>
    <submittedName>
        <fullName evidence="1">FeoB-associated Cys-rich membrane protein</fullName>
    </submittedName>
</protein>
<reference evidence="1 2" key="1">
    <citation type="submission" date="2019-02" db="EMBL/GenBank/DDBJ databases">
        <title>Bacterial novel species Emticicia sp. 17J42-9 isolated from soil.</title>
        <authorList>
            <person name="Jung H.-Y."/>
        </authorList>
    </citation>
    <scope>NUCLEOTIDE SEQUENCE [LARGE SCALE GENOMIC DNA]</scope>
    <source>
        <strain evidence="1 2">17J42-9</strain>
    </source>
</reference>
<evidence type="ECO:0000313" key="2">
    <source>
        <dbReference type="Proteomes" id="UP000293162"/>
    </source>
</evidence>